<accession>A0A7J6WKP2</accession>
<dbReference type="OrthoDB" id="1296610at2759"/>
<dbReference type="AlphaFoldDB" id="A0A7J6WKP2"/>
<feature type="region of interest" description="Disordered" evidence="1">
    <location>
        <begin position="1"/>
        <end position="30"/>
    </location>
</feature>
<feature type="non-terminal residue" evidence="2">
    <location>
        <position position="295"/>
    </location>
</feature>
<proteinExistence type="predicted"/>
<evidence type="ECO:0000313" key="2">
    <source>
        <dbReference type="EMBL" id="KAF5197487.1"/>
    </source>
</evidence>
<protein>
    <submittedName>
        <fullName evidence="2">Uncharacterized protein</fullName>
    </submittedName>
</protein>
<evidence type="ECO:0000313" key="3">
    <source>
        <dbReference type="Proteomes" id="UP000554482"/>
    </source>
</evidence>
<dbReference type="Proteomes" id="UP000554482">
    <property type="component" value="Unassembled WGS sequence"/>
</dbReference>
<gene>
    <name evidence="2" type="ORF">FRX31_012925</name>
</gene>
<organism evidence="2 3">
    <name type="scientific">Thalictrum thalictroides</name>
    <name type="common">Rue-anemone</name>
    <name type="synonym">Anemone thalictroides</name>
    <dbReference type="NCBI Taxonomy" id="46969"/>
    <lineage>
        <taxon>Eukaryota</taxon>
        <taxon>Viridiplantae</taxon>
        <taxon>Streptophyta</taxon>
        <taxon>Embryophyta</taxon>
        <taxon>Tracheophyta</taxon>
        <taxon>Spermatophyta</taxon>
        <taxon>Magnoliopsida</taxon>
        <taxon>Ranunculales</taxon>
        <taxon>Ranunculaceae</taxon>
        <taxon>Thalictroideae</taxon>
        <taxon>Thalictrum</taxon>
    </lineage>
</organism>
<name>A0A7J6WKP2_THATH</name>
<dbReference type="EMBL" id="JABWDY010014646">
    <property type="protein sequence ID" value="KAF5197487.1"/>
    <property type="molecule type" value="Genomic_DNA"/>
</dbReference>
<comment type="caution">
    <text evidence="2">The sequence shown here is derived from an EMBL/GenBank/DDBJ whole genome shotgun (WGS) entry which is preliminary data.</text>
</comment>
<reference evidence="2 3" key="1">
    <citation type="submission" date="2020-06" db="EMBL/GenBank/DDBJ databases">
        <title>Transcriptomic and genomic resources for Thalictrum thalictroides and T. hernandezii: Facilitating candidate gene discovery in an emerging model plant lineage.</title>
        <authorList>
            <person name="Arias T."/>
            <person name="Riano-Pachon D.M."/>
            <person name="Di Stilio V.S."/>
        </authorList>
    </citation>
    <scope>NUCLEOTIDE SEQUENCE [LARGE SCALE GENOMIC DNA]</scope>
    <source>
        <strain evidence="3">cv. WT478/WT964</strain>
        <tissue evidence="2">Leaves</tissue>
    </source>
</reference>
<evidence type="ECO:0000256" key="1">
    <source>
        <dbReference type="SAM" id="MobiDB-lite"/>
    </source>
</evidence>
<sequence>MPRVDKQHKYQPCASQIGNKTATQKDQPHQSIRFTTILDEKLPGRSVRTNYGRVMQRSFLIEPTNVPSNQKAKTLMTYASTSASPMSTSASSVSTSASSYSSSAAQETSFSESEESIPSRLMTHQRVASSSFLSPNKHDNKARIYHEGSMEGSRRMPTLDPPQHAGSMANMEKTENRIGRIRRLKNKLGVIFHHHHHHHHHHHNGNETEVGHTTLSNNHKSVGNKYFQKMLHRKRKEGKAKSRLHSTDYGLIDGLIRHIWHTKKSKKSSDMKGLGKIRNNKMKVKKWYWWQNVSK</sequence>
<keyword evidence="3" id="KW-1185">Reference proteome</keyword>
<feature type="compositionally biased region" description="Polar residues" evidence="1">
    <location>
        <begin position="13"/>
        <end position="30"/>
    </location>
</feature>